<evidence type="ECO:0000256" key="1">
    <source>
        <dbReference type="SAM" id="Coils"/>
    </source>
</evidence>
<dbReference type="Proteomes" id="UP000824469">
    <property type="component" value="Unassembled WGS sequence"/>
</dbReference>
<feature type="coiled-coil region" evidence="1">
    <location>
        <begin position="62"/>
        <end position="131"/>
    </location>
</feature>
<keyword evidence="3" id="KW-1185">Reference proteome</keyword>
<organism evidence="2 3">
    <name type="scientific">Taxus chinensis</name>
    <name type="common">Chinese yew</name>
    <name type="synonym">Taxus wallichiana var. chinensis</name>
    <dbReference type="NCBI Taxonomy" id="29808"/>
    <lineage>
        <taxon>Eukaryota</taxon>
        <taxon>Viridiplantae</taxon>
        <taxon>Streptophyta</taxon>
        <taxon>Embryophyta</taxon>
        <taxon>Tracheophyta</taxon>
        <taxon>Spermatophyta</taxon>
        <taxon>Pinopsida</taxon>
        <taxon>Pinidae</taxon>
        <taxon>Conifers II</taxon>
        <taxon>Cupressales</taxon>
        <taxon>Taxaceae</taxon>
        <taxon>Taxus</taxon>
    </lineage>
</organism>
<sequence>MTRKKKVGKRKALPVSEPKDYAKFYSPSTNMFGKTVESPANKNVEARHEDELSPPVRIEIELKHAMNKAKFYKIERERLRLQYLKLSKINKELLDQLEGASSKKMELELEVQELELEIKNWETTCESNKKVFKK</sequence>
<reference evidence="2 3" key="1">
    <citation type="journal article" date="2021" name="Nat. Plants">
        <title>The Taxus genome provides insights into paclitaxel biosynthesis.</title>
        <authorList>
            <person name="Xiong X."/>
            <person name="Gou J."/>
            <person name="Liao Q."/>
            <person name="Li Y."/>
            <person name="Zhou Q."/>
            <person name="Bi G."/>
            <person name="Li C."/>
            <person name="Du R."/>
            <person name="Wang X."/>
            <person name="Sun T."/>
            <person name="Guo L."/>
            <person name="Liang H."/>
            <person name="Lu P."/>
            <person name="Wu Y."/>
            <person name="Zhang Z."/>
            <person name="Ro D.K."/>
            <person name="Shang Y."/>
            <person name="Huang S."/>
            <person name="Yan J."/>
        </authorList>
    </citation>
    <scope>NUCLEOTIDE SEQUENCE [LARGE SCALE GENOMIC DNA]</scope>
    <source>
        <strain evidence="2">Ta-2019</strain>
    </source>
</reference>
<gene>
    <name evidence="2" type="ORF">KI387_001918</name>
</gene>
<evidence type="ECO:0000313" key="2">
    <source>
        <dbReference type="EMBL" id="KAH9329810.1"/>
    </source>
</evidence>
<keyword evidence="1" id="KW-0175">Coiled coil</keyword>
<name>A0AA38LPD5_TAXCH</name>
<comment type="caution">
    <text evidence="2">The sequence shown here is derived from an EMBL/GenBank/DDBJ whole genome shotgun (WGS) entry which is preliminary data.</text>
</comment>
<proteinExistence type="predicted"/>
<protein>
    <submittedName>
        <fullName evidence="2">Uncharacterized protein</fullName>
    </submittedName>
</protein>
<evidence type="ECO:0000313" key="3">
    <source>
        <dbReference type="Proteomes" id="UP000824469"/>
    </source>
</evidence>
<dbReference type="AlphaFoldDB" id="A0AA38LPD5"/>
<dbReference type="EMBL" id="JAHRHJ020000001">
    <property type="protein sequence ID" value="KAH9329810.1"/>
    <property type="molecule type" value="Genomic_DNA"/>
</dbReference>
<accession>A0AA38LPD5</accession>